<evidence type="ECO:0000313" key="4">
    <source>
        <dbReference type="Proteomes" id="UP000815677"/>
    </source>
</evidence>
<gene>
    <name evidence="3" type="ORF">MCHLO_09485</name>
</gene>
<organism evidence="3 4">
    <name type="scientific">Mycena chlorophos</name>
    <name type="common">Agaric fungus</name>
    <name type="synonym">Agaricus chlorophos</name>
    <dbReference type="NCBI Taxonomy" id="658473"/>
    <lineage>
        <taxon>Eukaryota</taxon>
        <taxon>Fungi</taxon>
        <taxon>Dikarya</taxon>
        <taxon>Basidiomycota</taxon>
        <taxon>Agaricomycotina</taxon>
        <taxon>Agaricomycetes</taxon>
        <taxon>Agaricomycetidae</taxon>
        <taxon>Agaricales</taxon>
        <taxon>Marasmiineae</taxon>
        <taxon>Mycenaceae</taxon>
        <taxon>Mycena</taxon>
    </lineage>
</organism>
<feature type="compositionally biased region" description="Low complexity" evidence="2">
    <location>
        <begin position="448"/>
        <end position="460"/>
    </location>
</feature>
<dbReference type="PANTHER" id="PTHR13037">
    <property type="entry name" value="FORMIN"/>
    <property type="match status" value="1"/>
</dbReference>
<sequence>MYAEPPSLTFAALDAIPATTRACTAPSTLSKRANSDHSVALTYLTSEADSTGDGSDNNTASSCSSSSRPPPPPKINRTNDLLPASLQDKYRLVQIALYPALLPLRKLLPQPQDPLSPTLRTMGIEVDYFESHPVPCPKCMKSAYTHPTRPGVLFTVFFECPHITDSEIQRLPSRSIAALLERAGHTNVPAFRGNVVVFKHHVDACTTASNADLPVVDVEAGDLPAIEQILVDVLLQLSAHALADPASPARVYFMDASQAAAHNLATLDMRIQTFSWTQNESIASIRRLTSALVALLQRLLAFLPRFLPPTMNSNAPMYLFCKPALYLEPGADDPRITPHKPYRLFLVIRGPKAGAYSSRESVRQANLGGGYTMVLCHSWIEVLRTWASLCGFEHAPHSLNDDEIMYGLGRAPSPPPTSSEWPSPTPSMENPPGASPPPSLTSNPTQNPVSAPAGALPAPSLAVAGPQKSILEKLGRATSPSAPVTPPRCVFPAPVTPPRCAFPLAMHLTHVRSPLPSKNIAQELQRRLELLTQPMEDDHNNNNNNNDHTNDDDDPFLCEMDTSVPSLDSGDDSISLSSMSTPSSLSSLSISPTSTPDAPPASPSAIRFIVPLQNLDNMPRRPHF</sequence>
<name>A0ABQ0LR80_MYCCL</name>
<accession>A0ABQ0LR80</accession>
<keyword evidence="1" id="KW-0945">Host-virus interaction</keyword>
<evidence type="ECO:0000256" key="1">
    <source>
        <dbReference type="ARBA" id="ARBA00022581"/>
    </source>
</evidence>
<reference evidence="3" key="1">
    <citation type="submission" date="2014-09" db="EMBL/GenBank/DDBJ databases">
        <title>Genome sequence of the luminous mushroom Mycena chlorophos for searching fungal bioluminescence genes.</title>
        <authorList>
            <person name="Tanaka Y."/>
            <person name="Kasuga D."/>
            <person name="Oba Y."/>
            <person name="Hase S."/>
            <person name="Sato K."/>
            <person name="Oba Y."/>
            <person name="Sakakibara Y."/>
        </authorList>
    </citation>
    <scope>NUCLEOTIDE SEQUENCE</scope>
</reference>
<feature type="compositionally biased region" description="Low complexity" evidence="2">
    <location>
        <begin position="565"/>
        <end position="596"/>
    </location>
</feature>
<protein>
    <submittedName>
        <fullName evidence="3">Uncharacterized protein</fullName>
    </submittedName>
</protein>
<proteinExistence type="predicted"/>
<evidence type="ECO:0000256" key="2">
    <source>
        <dbReference type="SAM" id="MobiDB-lite"/>
    </source>
</evidence>
<keyword evidence="4" id="KW-1185">Reference proteome</keyword>
<feature type="region of interest" description="Disordered" evidence="2">
    <location>
        <begin position="46"/>
        <end position="80"/>
    </location>
</feature>
<dbReference type="EMBL" id="DF847780">
    <property type="protein sequence ID" value="GAT52436.1"/>
    <property type="molecule type" value="Genomic_DNA"/>
</dbReference>
<dbReference type="Proteomes" id="UP000815677">
    <property type="component" value="Unassembled WGS sequence"/>
</dbReference>
<dbReference type="PANTHER" id="PTHR13037:SF24">
    <property type="entry name" value="POLYCOMB PROTEIN PCL-RELATED"/>
    <property type="match status" value="1"/>
</dbReference>
<evidence type="ECO:0000313" key="3">
    <source>
        <dbReference type="EMBL" id="GAT52436.1"/>
    </source>
</evidence>
<feature type="region of interest" description="Disordered" evidence="2">
    <location>
        <begin position="406"/>
        <end position="460"/>
    </location>
</feature>
<feature type="compositionally biased region" description="Polar residues" evidence="2">
    <location>
        <begin position="46"/>
        <end position="60"/>
    </location>
</feature>
<feature type="region of interest" description="Disordered" evidence="2">
    <location>
        <begin position="535"/>
        <end position="605"/>
    </location>
</feature>